<evidence type="ECO:0000259" key="1">
    <source>
        <dbReference type="Pfam" id="PF00561"/>
    </source>
</evidence>
<dbReference type="InterPro" id="IPR029058">
    <property type="entry name" value="AB_hydrolase_fold"/>
</dbReference>
<dbReference type="InterPro" id="IPR000073">
    <property type="entry name" value="AB_hydrolase_1"/>
</dbReference>
<dbReference type="Gene3D" id="3.40.50.1820">
    <property type="entry name" value="alpha/beta hydrolase"/>
    <property type="match status" value="1"/>
</dbReference>
<dbReference type="Pfam" id="PF00561">
    <property type="entry name" value="Abhydrolase_1"/>
    <property type="match status" value="1"/>
</dbReference>
<protein>
    <recommendedName>
        <fullName evidence="1">AB hydrolase-1 domain-containing protein</fullName>
    </recommendedName>
</protein>
<dbReference type="SUPFAM" id="SSF53474">
    <property type="entry name" value="alpha/beta-Hydrolases"/>
    <property type="match status" value="1"/>
</dbReference>
<reference evidence="2" key="1">
    <citation type="journal article" date="2005" name="Appl. Environ. Microbiol.">
        <title>Intracellular screen to identify metagenomic clones that induce or inhibit a quorum-sensing biosensor.</title>
        <authorList>
            <person name="Williamson L.L."/>
            <person name="Borlee B.R."/>
            <person name="Schloss P.D."/>
            <person name="Guan C."/>
            <person name="Allen H.K."/>
            <person name="Handelsman J."/>
        </authorList>
    </citation>
    <scope>NUCLEOTIDE SEQUENCE</scope>
</reference>
<accession>Q6B354</accession>
<name>Q6B354_9PROT</name>
<dbReference type="AlphaFoldDB" id="Q6B354"/>
<dbReference type="EMBL" id="AY688432">
    <property type="protein sequence ID" value="AAT90816.1"/>
    <property type="molecule type" value="Genomic_DNA"/>
</dbReference>
<sequence length="279" mass="31625">MNKHQQSNGWLAVTFSKLFIRVMFRHVQGWKKDAPSRAESFIEVGLDGSHLEGASVYTTTVRPRGVVLMCHPFLKYGMHYFFENNLDKELLSQGYHVVTFNFKGFGRSTIGGHAFADDVLAIARRISRQFPMLPIHLLGYSFGGYHLSHALARDSTPFTSAVLDSVPISVRSYFTRGPLRIAMRWISGSWLAVPTGTGPIDLSLSCVHNLPIAYLYGRDDRYISEADVVELTHSCNTLRVIGFDNCRHLENHKKHRDRYFEEILVFFTSAETLSRPVPA</sequence>
<organism evidence="2">
    <name type="scientific">uncultured proteobacterium QS1</name>
    <dbReference type="NCBI Taxonomy" id="288647"/>
    <lineage>
        <taxon>Bacteria</taxon>
        <taxon>Pseudomonadati</taxon>
        <taxon>Pseudomonadota</taxon>
        <taxon>environmental samples</taxon>
    </lineage>
</organism>
<proteinExistence type="predicted"/>
<reference evidence="2" key="2">
    <citation type="submission" date="2006-01" db="EMBL/GenBank/DDBJ databases">
        <authorList>
            <person name="Williamson L.L."/>
            <person name="Borlee B.R."/>
            <person name="Schloss P.D."/>
            <person name="Guan C."/>
            <person name="Handelsman J."/>
        </authorList>
    </citation>
    <scope>NUCLEOTIDE SEQUENCE</scope>
</reference>
<gene>
    <name evidence="2" type="ORF">qs155</name>
</gene>
<feature type="domain" description="AB hydrolase-1" evidence="1">
    <location>
        <begin position="66"/>
        <end position="166"/>
    </location>
</feature>
<dbReference type="ESTHER" id="9prot-q6b354">
    <property type="family name" value="6_AlphaBeta_hydrolase"/>
</dbReference>
<evidence type="ECO:0000313" key="2">
    <source>
        <dbReference type="EMBL" id="AAT90816.1"/>
    </source>
</evidence>